<organism evidence="2 3">
    <name type="scientific">Cirrhinus mrigala</name>
    <name type="common">Mrigala</name>
    <dbReference type="NCBI Taxonomy" id="683832"/>
    <lineage>
        <taxon>Eukaryota</taxon>
        <taxon>Metazoa</taxon>
        <taxon>Chordata</taxon>
        <taxon>Craniata</taxon>
        <taxon>Vertebrata</taxon>
        <taxon>Euteleostomi</taxon>
        <taxon>Actinopterygii</taxon>
        <taxon>Neopterygii</taxon>
        <taxon>Teleostei</taxon>
        <taxon>Ostariophysi</taxon>
        <taxon>Cypriniformes</taxon>
        <taxon>Cyprinidae</taxon>
        <taxon>Labeoninae</taxon>
        <taxon>Labeonini</taxon>
        <taxon>Cirrhinus</taxon>
    </lineage>
</organism>
<feature type="region of interest" description="Disordered" evidence="1">
    <location>
        <begin position="153"/>
        <end position="175"/>
    </location>
</feature>
<comment type="caution">
    <text evidence="2">The sequence shown here is derived from an EMBL/GenBank/DDBJ whole genome shotgun (WGS) entry which is preliminary data.</text>
</comment>
<dbReference type="PANTHER" id="PTHR22741:SF11">
    <property type="entry name" value="SICKLE TAIL PROTEIN HOMOLOG"/>
    <property type="match status" value="1"/>
</dbReference>
<sequence>MSFSGLSLDHKREALQPEPSAHSASQSYTFSPGLHVSSYTSLHALISFQGSLQPLCCHARAPPSRSITPCSSAILERRDVKPDEDLSSKSVPLYSEAYGSPEARLSVASSQGSHTGDVPDGAAAAYIQHRSSIKSVGTYADGQDLQHSLYRQKSRKYSESQLASMGSKTPPASPHRVNEVRMIDILPGQNSHMPSQGVAAERASPVRRSVRKDSNGAMEVATRVRGNVASPVFADLPPSHGERPFQGHGAAGDPQ</sequence>
<dbReference type="AlphaFoldDB" id="A0ABD0RQL7"/>
<evidence type="ECO:0000313" key="2">
    <source>
        <dbReference type="EMBL" id="KAL0200805.1"/>
    </source>
</evidence>
<dbReference type="InterPro" id="IPR051825">
    <property type="entry name" value="SRCIN1"/>
</dbReference>
<accession>A0ABD0RQL7</accession>
<reference evidence="2 3" key="1">
    <citation type="submission" date="2024-05" db="EMBL/GenBank/DDBJ databases">
        <title>Genome sequencing and assembly of Indian major carp, Cirrhinus mrigala (Hamilton, 1822).</title>
        <authorList>
            <person name="Mohindra V."/>
            <person name="Chowdhury L.M."/>
            <person name="Lal K."/>
            <person name="Jena J.K."/>
        </authorList>
    </citation>
    <scope>NUCLEOTIDE SEQUENCE [LARGE SCALE GENOMIC DNA]</scope>
    <source>
        <strain evidence="2">CM1030</strain>
        <tissue evidence="2">Blood</tissue>
    </source>
</reference>
<evidence type="ECO:0000313" key="3">
    <source>
        <dbReference type="Proteomes" id="UP001529510"/>
    </source>
</evidence>
<evidence type="ECO:0000256" key="1">
    <source>
        <dbReference type="SAM" id="MobiDB-lite"/>
    </source>
</evidence>
<feature type="region of interest" description="Disordered" evidence="1">
    <location>
        <begin position="1"/>
        <end position="27"/>
    </location>
</feature>
<gene>
    <name evidence="2" type="ORF">M9458_003992</name>
</gene>
<protein>
    <submittedName>
        <fullName evidence="2">Uncharacterized protein</fullName>
    </submittedName>
</protein>
<keyword evidence="3" id="KW-1185">Reference proteome</keyword>
<proteinExistence type="predicted"/>
<name>A0ABD0RQL7_CIRMR</name>
<feature type="region of interest" description="Disordered" evidence="1">
    <location>
        <begin position="187"/>
        <end position="255"/>
    </location>
</feature>
<dbReference type="PANTHER" id="PTHR22741">
    <property type="entry name" value="P140CAP/SNIP-RELATED"/>
    <property type="match status" value="1"/>
</dbReference>
<dbReference type="EMBL" id="JAMKFB020000002">
    <property type="protein sequence ID" value="KAL0200805.1"/>
    <property type="molecule type" value="Genomic_DNA"/>
</dbReference>
<dbReference type="Proteomes" id="UP001529510">
    <property type="component" value="Unassembled WGS sequence"/>
</dbReference>
<feature type="non-terminal residue" evidence="2">
    <location>
        <position position="255"/>
    </location>
</feature>